<gene>
    <name evidence="1" type="ORF">UFOVP434_38</name>
</gene>
<dbReference type="EMBL" id="LR796415">
    <property type="protein sequence ID" value="CAB4142791.1"/>
    <property type="molecule type" value="Genomic_DNA"/>
</dbReference>
<organism evidence="1">
    <name type="scientific">uncultured Caudovirales phage</name>
    <dbReference type="NCBI Taxonomy" id="2100421"/>
    <lineage>
        <taxon>Viruses</taxon>
        <taxon>Duplodnaviria</taxon>
        <taxon>Heunggongvirae</taxon>
        <taxon>Uroviricota</taxon>
        <taxon>Caudoviricetes</taxon>
        <taxon>Peduoviridae</taxon>
        <taxon>Maltschvirus</taxon>
        <taxon>Maltschvirus maltsch</taxon>
    </lineage>
</organism>
<name>A0A6J5M9L2_9CAUD</name>
<reference evidence="1" key="1">
    <citation type="submission" date="2020-04" db="EMBL/GenBank/DDBJ databases">
        <authorList>
            <person name="Chiriac C."/>
            <person name="Salcher M."/>
            <person name="Ghai R."/>
            <person name="Kavagutti S V."/>
        </authorList>
    </citation>
    <scope>NUCLEOTIDE SEQUENCE</scope>
</reference>
<sequence length="135" mass="14404">MRKQADEFILARLANLSNAAEGATLPPKLSKNQRVPSVESPFVTRTESISGGTQFYIVFTEPAGSNTYSVYYSLESPNTTAISQFVGPFNAFGSPIVVNVASVAGRKITFYIQTTLSSGLSAPLEESPTCTSVTL</sequence>
<accession>A0A6J5M9L2</accession>
<evidence type="ECO:0000313" key="1">
    <source>
        <dbReference type="EMBL" id="CAB4142791.1"/>
    </source>
</evidence>
<protein>
    <submittedName>
        <fullName evidence="1">Uncharacterized protein</fullName>
    </submittedName>
</protein>
<proteinExistence type="predicted"/>